<evidence type="ECO:0000256" key="3">
    <source>
        <dbReference type="SAM" id="MobiDB-lite"/>
    </source>
</evidence>
<dbReference type="AlphaFoldDB" id="A0A9W4K0E0"/>
<dbReference type="SMART" id="SM00448">
    <property type="entry name" value="REC"/>
    <property type="match status" value="1"/>
</dbReference>
<feature type="domain" description="Histidine kinase" evidence="4">
    <location>
        <begin position="582"/>
        <end position="837"/>
    </location>
</feature>
<dbReference type="SUPFAM" id="SSF55874">
    <property type="entry name" value="ATPase domain of HSP90 chaperone/DNA topoisomerase II/histidine kinase"/>
    <property type="match status" value="1"/>
</dbReference>
<feature type="compositionally biased region" description="Low complexity" evidence="3">
    <location>
        <begin position="326"/>
        <end position="336"/>
    </location>
</feature>
<dbReference type="InterPro" id="IPR036097">
    <property type="entry name" value="HisK_dim/P_sf"/>
</dbReference>
<dbReference type="OrthoDB" id="303614at2759"/>
<feature type="compositionally biased region" description="Polar residues" evidence="3">
    <location>
        <begin position="255"/>
        <end position="276"/>
    </location>
</feature>
<dbReference type="Proteomes" id="UP001152649">
    <property type="component" value="Unassembled WGS sequence"/>
</dbReference>
<dbReference type="InterPro" id="IPR005467">
    <property type="entry name" value="His_kinase_dom"/>
</dbReference>
<evidence type="ECO:0000259" key="5">
    <source>
        <dbReference type="PROSITE" id="PS50110"/>
    </source>
</evidence>
<dbReference type="Pfam" id="PF00072">
    <property type="entry name" value="Response_reg"/>
    <property type="match status" value="1"/>
</dbReference>
<protein>
    <recommendedName>
        <fullName evidence="8">CheY-like superfamily</fullName>
    </recommendedName>
</protein>
<dbReference type="SUPFAM" id="SSF47384">
    <property type="entry name" value="Homodimeric domain of signal transducing histidine kinase"/>
    <property type="match status" value="1"/>
</dbReference>
<dbReference type="SMART" id="SM00388">
    <property type="entry name" value="HisKA"/>
    <property type="match status" value="1"/>
</dbReference>
<dbReference type="Pfam" id="PF02518">
    <property type="entry name" value="HATPase_c"/>
    <property type="match status" value="1"/>
</dbReference>
<feature type="region of interest" description="Disordered" evidence="3">
    <location>
        <begin position="297"/>
        <end position="355"/>
    </location>
</feature>
<dbReference type="PRINTS" id="PR00344">
    <property type="entry name" value="BCTRLSENSOR"/>
</dbReference>
<evidence type="ECO:0000256" key="2">
    <source>
        <dbReference type="PROSITE-ProRule" id="PRU00169"/>
    </source>
</evidence>
<feature type="modified residue" description="4-aspartylphosphate" evidence="2">
    <location>
        <position position="1107"/>
    </location>
</feature>
<dbReference type="Pfam" id="PF00512">
    <property type="entry name" value="HisKA"/>
    <property type="match status" value="1"/>
</dbReference>
<dbReference type="InterPro" id="IPR003661">
    <property type="entry name" value="HisK_dim/P_dom"/>
</dbReference>
<name>A0A9W4K0E0_9EURO</name>
<dbReference type="FunFam" id="3.30.450.40:FF:000083">
    <property type="entry name" value="Sensor histidine kinase/response regulator, putative (AFU_orthologue AFUA_4G00660)"/>
    <property type="match status" value="1"/>
</dbReference>
<dbReference type="Gene3D" id="1.10.287.130">
    <property type="match status" value="1"/>
</dbReference>
<keyword evidence="1 2" id="KW-0597">Phosphoprotein</keyword>
<reference evidence="6" key="1">
    <citation type="submission" date="2021-07" db="EMBL/GenBank/DDBJ databases">
        <authorList>
            <person name="Branca A.L. A."/>
        </authorList>
    </citation>
    <scope>NUCLEOTIDE SEQUENCE</scope>
</reference>
<accession>A0A9W4K0E0</accession>
<dbReference type="InterPro" id="IPR036890">
    <property type="entry name" value="HATPase_C_sf"/>
</dbReference>
<dbReference type="InterPro" id="IPR004358">
    <property type="entry name" value="Sig_transdc_His_kin-like_C"/>
</dbReference>
<dbReference type="PANTHER" id="PTHR43719:SF11">
    <property type="entry name" value="HISTIDINE KINASE_RESPONSE REGULATOR, PUTATIVE-RELATED"/>
    <property type="match status" value="1"/>
</dbReference>
<dbReference type="PROSITE" id="PS50109">
    <property type="entry name" value="HIS_KIN"/>
    <property type="match status" value="1"/>
</dbReference>
<comment type="caution">
    <text evidence="6">The sequence shown here is derived from an EMBL/GenBank/DDBJ whole genome shotgun (WGS) entry which is preliminary data.</text>
</comment>
<dbReference type="InterPro" id="IPR001789">
    <property type="entry name" value="Sig_transdc_resp-reg_receiver"/>
</dbReference>
<dbReference type="Gene3D" id="3.30.565.10">
    <property type="entry name" value="Histidine kinase-like ATPase, C-terminal domain"/>
    <property type="match status" value="1"/>
</dbReference>
<dbReference type="SUPFAM" id="SSF55781">
    <property type="entry name" value="GAF domain-like"/>
    <property type="match status" value="1"/>
</dbReference>
<dbReference type="InterPro" id="IPR050956">
    <property type="entry name" value="2C_system_His_kinase"/>
</dbReference>
<dbReference type="Gene3D" id="3.30.450.40">
    <property type="match status" value="1"/>
</dbReference>
<feature type="compositionally biased region" description="Basic and acidic residues" evidence="3">
    <location>
        <begin position="1"/>
        <end position="15"/>
    </location>
</feature>
<feature type="region of interest" description="Disordered" evidence="3">
    <location>
        <begin position="1"/>
        <end position="25"/>
    </location>
</feature>
<dbReference type="CDD" id="cd00082">
    <property type="entry name" value="HisKA"/>
    <property type="match status" value="1"/>
</dbReference>
<dbReference type="PROSITE" id="PS50110">
    <property type="entry name" value="RESPONSE_REGULATORY"/>
    <property type="match status" value="1"/>
</dbReference>
<dbReference type="GO" id="GO:0000155">
    <property type="term" value="F:phosphorelay sensor kinase activity"/>
    <property type="evidence" value="ECO:0007669"/>
    <property type="project" value="InterPro"/>
</dbReference>
<evidence type="ECO:0008006" key="8">
    <source>
        <dbReference type="Google" id="ProtNLM"/>
    </source>
</evidence>
<dbReference type="FunFam" id="1.10.287.130:FF:000023">
    <property type="entry name" value="Sensor histidine kinase/response regulator, putative"/>
    <property type="match status" value="1"/>
</dbReference>
<evidence type="ECO:0000256" key="1">
    <source>
        <dbReference type="ARBA" id="ARBA00022553"/>
    </source>
</evidence>
<feature type="region of interest" description="Disordered" evidence="3">
    <location>
        <begin position="679"/>
        <end position="704"/>
    </location>
</feature>
<proteinExistence type="predicted"/>
<evidence type="ECO:0000313" key="6">
    <source>
        <dbReference type="EMBL" id="CAG8431970.1"/>
    </source>
</evidence>
<dbReference type="PANTHER" id="PTHR43719">
    <property type="entry name" value="TWO-COMPONENT HISTIDINE KINASE"/>
    <property type="match status" value="1"/>
</dbReference>
<feature type="region of interest" description="Disordered" evidence="3">
    <location>
        <begin position="249"/>
        <end position="280"/>
    </location>
</feature>
<dbReference type="InterPro" id="IPR029016">
    <property type="entry name" value="GAF-like_dom_sf"/>
</dbReference>
<dbReference type="Gene3D" id="3.40.50.2300">
    <property type="match status" value="1"/>
</dbReference>
<dbReference type="SMART" id="SM00387">
    <property type="entry name" value="HATPase_c"/>
    <property type="match status" value="1"/>
</dbReference>
<dbReference type="InterPro" id="IPR011006">
    <property type="entry name" value="CheY-like_superfamily"/>
</dbReference>
<dbReference type="CDD" id="cd17546">
    <property type="entry name" value="REC_hyHK_CKI1_RcsC-like"/>
    <property type="match status" value="1"/>
</dbReference>
<dbReference type="EMBL" id="CAJVPG010000477">
    <property type="protein sequence ID" value="CAG8431970.1"/>
    <property type="molecule type" value="Genomic_DNA"/>
</dbReference>
<keyword evidence="7" id="KW-1185">Reference proteome</keyword>
<evidence type="ECO:0000259" key="4">
    <source>
        <dbReference type="PROSITE" id="PS50109"/>
    </source>
</evidence>
<organism evidence="6 7">
    <name type="scientific">Penicillium salamii</name>
    <dbReference type="NCBI Taxonomy" id="1612424"/>
    <lineage>
        <taxon>Eukaryota</taxon>
        <taxon>Fungi</taxon>
        <taxon>Dikarya</taxon>
        <taxon>Ascomycota</taxon>
        <taxon>Pezizomycotina</taxon>
        <taxon>Eurotiomycetes</taxon>
        <taxon>Eurotiomycetidae</taxon>
        <taxon>Eurotiales</taxon>
        <taxon>Aspergillaceae</taxon>
        <taxon>Penicillium</taxon>
    </lineage>
</organism>
<feature type="domain" description="Response regulatory" evidence="5">
    <location>
        <begin position="1056"/>
        <end position="1177"/>
    </location>
</feature>
<dbReference type="SUPFAM" id="SSF52172">
    <property type="entry name" value="CheY-like"/>
    <property type="match status" value="1"/>
</dbReference>
<gene>
    <name evidence="6" type="ORF">PSALAMII_LOCUS11752</name>
</gene>
<evidence type="ECO:0000313" key="7">
    <source>
        <dbReference type="Proteomes" id="UP001152649"/>
    </source>
</evidence>
<sequence length="1177" mass="129566">MGQPEEQERVRELSRFDLSPPQSRSSLTYPDRYYCTFDQHGLPEDSIDAVRLSSDTTLTALTQLGVYRFGCNRSFVSIIDGGNQHVISEATASISLRDAENHRPDDGIFLGVRTLDLEWGVCPHAIRLFTGQDESHIQDTENVTANRTRNIIRDFTKEDFYKDRSYVLGWPYFRFYAEVPLYSPSGYVLGSYCVVDDKPRSGFGDEEVSALREIADAITNHLENSRVVQYHRRSENLVKGLTNFVKSGSKFDPTGHSTQNQLETSTKNINSDSLEPSVNLGDVGESIASLSAKDRGVYSPLDQRSSPSLNAREASVFSGTGRSRSKSTLPSSLSRTSSDRTDPVSSMGGPSELTVTEDVPITERIAAIFSRASILLKESLDLDGVVFLDAHRNDPQFEQSGQNEGWEAVPQFVDPGFPLTPRASLPKDAGKYCGFLGQPPNCWAANGSTVLNCRIMVTEDLLHSLITHFPEGHVFDLESSDESPIAEDDTTPFPSASEPIQSITDRLSQQLPDSRFVLFYPLWDWSKSRWLAGTLVWINGCHRPLGTEELHYFKAFGDSIISEVSRLHWTASENSKFDFVTSISHELRTPLHGILASAELLNDFSLQSSQHDIVKMISTSGITLLDTIDHLLDYCKINNLGTAHDLDKKKNKSGTMSLVSEFNLDHLVEDVAMILHTGRSQSEPTSLSKKKSPPVPAQPSQDRTSELSVVINIEQSRSWKIRSVAGAWRRIVMNLLGNSLKWTQDGLIELSLSEVIDQTTDSALTHLRVTDTGRGIAPEFLKNSAFTPFSQEDALSEGVGLGLSIVHKLVAFLGGHINMRSEVGVGTQVDVYIPSPRCENSVPTTADLTEDAIETDSNELTAGLIGFNSYPDLAETPTGIMSPDAKRKLAIQNAFAGVLMSQMSCRISLAESIAKGLGDIAIIEEARFKDTWDGTKVPSTLGSRFKVFIVLGSTSSTLDDNSLPSNVVFVQQPFGPKRIYQAAAKAKDLLASQPEDEYFGATDLDVPPVEPEELPSQVEPIAIPETPVELVPETPIEVVCPNPPGNVESEAKDQMHVLIVDDNDINVQILATFMRKLGYSYDTASNGLIALEKVESSRRRFDLILMDLSMPVMDGLVSTSKIRQHEKDNAQTPSCIMAVTGVASDTMRQAARTAGVNDYLVKPLSLRKLKTLISVLF</sequence>
<dbReference type="InterPro" id="IPR003594">
    <property type="entry name" value="HATPase_dom"/>
</dbReference>